<evidence type="ECO:0000313" key="2">
    <source>
        <dbReference type="Proteomes" id="UP000265520"/>
    </source>
</evidence>
<keyword evidence="2" id="KW-1185">Reference proteome</keyword>
<sequence length="39" mass="4522">MHVWFNCQFIRGSWNAEGLNAVVQQRLQRCVSTAELLSE</sequence>
<comment type="caution">
    <text evidence="1">The sequence shown here is derived from an EMBL/GenBank/DDBJ whole genome shotgun (WGS) entry which is preliminary data.</text>
</comment>
<reference evidence="1 2" key="1">
    <citation type="journal article" date="2018" name="Front. Plant Sci.">
        <title>Red Clover (Trifolium pratense) and Zigzag Clover (T. medium) - A Picture of Genomic Similarities and Differences.</title>
        <authorList>
            <person name="Dluhosova J."/>
            <person name="Istvanek J."/>
            <person name="Nedelnik J."/>
            <person name="Repkova J."/>
        </authorList>
    </citation>
    <scope>NUCLEOTIDE SEQUENCE [LARGE SCALE GENOMIC DNA]</scope>
    <source>
        <strain evidence="2">cv. 10/8</strain>
        <tissue evidence="1">Leaf</tissue>
    </source>
</reference>
<dbReference type="Proteomes" id="UP000265520">
    <property type="component" value="Unassembled WGS sequence"/>
</dbReference>
<evidence type="ECO:0000313" key="1">
    <source>
        <dbReference type="EMBL" id="MCI80736.1"/>
    </source>
</evidence>
<feature type="non-terminal residue" evidence="1">
    <location>
        <position position="39"/>
    </location>
</feature>
<proteinExistence type="predicted"/>
<accession>A0A392UXJ7</accession>
<organism evidence="1 2">
    <name type="scientific">Trifolium medium</name>
    <dbReference type="NCBI Taxonomy" id="97028"/>
    <lineage>
        <taxon>Eukaryota</taxon>
        <taxon>Viridiplantae</taxon>
        <taxon>Streptophyta</taxon>
        <taxon>Embryophyta</taxon>
        <taxon>Tracheophyta</taxon>
        <taxon>Spermatophyta</taxon>
        <taxon>Magnoliopsida</taxon>
        <taxon>eudicotyledons</taxon>
        <taxon>Gunneridae</taxon>
        <taxon>Pentapetalae</taxon>
        <taxon>rosids</taxon>
        <taxon>fabids</taxon>
        <taxon>Fabales</taxon>
        <taxon>Fabaceae</taxon>
        <taxon>Papilionoideae</taxon>
        <taxon>50 kb inversion clade</taxon>
        <taxon>NPAAA clade</taxon>
        <taxon>Hologalegina</taxon>
        <taxon>IRL clade</taxon>
        <taxon>Trifolieae</taxon>
        <taxon>Trifolium</taxon>
    </lineage>
</organism>
<name>A0A392UXJ7_9FABA</name>
<protein>
    <submittedName>
        <fullName evidence="1">Uncharacterized protein</fullName>
    </submittedName>
</protein>
<dbReference type="AlphaFoldDB" id="A0A392UXJ7"/>
<dbReference type="EMBL" id="LXQA011002135">
    <property type="protein sequence ID" value="MCI80736.1"/>
    <property type="molecule type" value="Genomic_DNA"/>
</dbReference>